<protein>
    <submittedName>
        <fullName evidence="2">Uncharacterized protein</fullName>
    </submittedName>
</protein>
<dbReference type="Proteomes" id="UP001295444">
    <property type="component" value="Chromosome 05"/>
</dbReference>
<keyword evidence="3" id="KW-1185">Reference proteome</keyword>
<proteinExistence type="predicted"/>
<accession>A0AAD1S8S2</accession>
<gene>
    <name evidence="2" type="ORF">PECUL_23A043240</name>
</gene>
<dbReference type="EMBL" id="OW240916">
    <property type="protein sequence ID" value="CAH2294426.1"/>
    <property type="molecule type" value="Genomic_DNA"/>
</dbReference>
<organism evidence="2 3">
    <name type="scientific">Pelobates cultripes</name>
    <name type="common">Western spadefoot toad</name>
    <dbReference type="NCBI Taxonomy" id="61616"/>
    <lineage>
        <taxon>Eukaryota</taxon>
        <taxon>Metazoa</taxon>
        <taxon>Chordata</taxon>
        <taxon>Craniata</taxon>
        <taxon>Vertebrata</taxon>
        <taxon>Euteleostomi</taxon>
        <taxon>Amphibia</taxon>
        <taxon>Batrachia</taxon>
        <taxon>Anura</taxon>
        <taxon>Pelobatoidea</taxon>
        <taxon>Pelobatidae</taxon>
        <taxon>Pelobates</taxon>
    </lineage>
</organism>
<feature type="region of interest" description="Disordered" evidence="1">
    <location>
        <begin position="35"/>
        <end position="68"/>
    </location>
</feature>
<evidence type="ECO:0000313" key="2">
    <source>
        <dbReference type="EMBL" id="CAH2294426.1"/>
    </source>
</evidence>
<sequence>MADASCPADRSGELTCNLERLFAEFLDQLDRCLRQPVRRRRNAKPPESSPSAPVQERTCKRWQQMGQHEKVVAVHHTQRGCGPPGPAQAVARKMDTAGATNTITRPELP</sequence>
<reference evidence="2" key="1">
    <citation type="submission" date="2022-03" db="EMBL/GenBank/DDBJ databases">
        <authorList>
            <person name="Alioto T."/>
            <person name="Alioto T."/>
            <person name="Gomez Garrido J."/>
        </authorList>
    </citation>
    <scope>NUCLEOTIDE SEQUENCE</scope>
</reference>
<evidence type="ECO:0000256" key="1">
    <source>
        <dbReference type="SAM" id="MobiDB-lite"/>
    </source>
</evidence>
<name>A0AAD1S8S2_PELCU</name>
<evidence type="ECO:0000313" key="3">
    <source>
        <dbReference type="Proteomes" id="UP001295444"/>
    </source>
</evidence>
<dbReference type="AlphaFoldDB" id="A0AAD1S8S2"/>